<dbReference type="InterPro" id="IPR029057">
    <property type="entry name" value="PRTase-like"/>
</dbReference>
<reference evidence="2" key="1">
    <citation type="submission" date="2020-02" db="EMBL/GenBank/DDBJ databases">
        <authorList>
            <person name="Meier V. D."/>
        </authorList>
    </citation>
    <scope>NUCLEOTIDE SEQUENCE</scope>
    <source>
        <strain evidence="2">AVDCRST_MAG33</strain>
    </source>
</reference>
<dbReference type="InterPro" id="IPR000836">
    <property type="entry name" value="PRTase_dom"/>
</dbReference>
<feature type="domain" description="Phosphoribosyltransferase" evidence="1">
    <location>
        <begin position="72"/>
        <end position="165"/>
    </location>
</feature>
<dbReference type="CDD" id="cd06223">
    <property type="entry name" value="PRTases_typeI"/>
    <property type="match status" value="1"/>
</dbReference>
<dbReference type="EMBL" id="CADCWK010000093">
    <property type="protein sequence ID" value="CAA9552673.1"/>
    <property type="molecule type" value="Genomic_DNA"/>
</dbReference>
<protein>
    <recommendedName>
        <fullName evidence="1">Phosphoribosyltransferase domain-containing protein</fullName>
    </recommendedName>
</protein>
<dbReference type="AlphaFoldDB" id="A0A6J4ULK1"/>
<name>A0A6J4ULK1_9BACT</name>
<evidence type="ECO:0000313" key="2">
    <source>
        <dbReference type="EMBL" id="CAA9552673.1"/>
    </source>
</evidence>
<gene>
    <name evidence="2" type="ORF">AVDCRST_MAG33-1015</name>
</gene>
<organism evidence="2">
    <name type="scientific">uncultured Thermomicrobiales bacterium</name>
    <dbReference type="NCBI Taxonomy" id="1645740"/>
    <lineage>
        <taxon>Bacteria</taxon>
        <taxon>Pseudomonadati</taxon>
        <taxon>Thermomicrobiota</taxon>
        <taxon>Thermomicrobia</taxon>
        <taxon>Thermomicrobiales</taxon>
        <taxon>environmental samples</taxon>
    </lineage>
</organism>
<dbReference type="Gene3D" id="3.40.50.2020">
    <property type="match status" value="1"/>
</dbReference>
<accession>A0A6J4ULK1</accession>
<evidence type="ECO:0000259" key="1">
    <source>
        <dbReference type="Pfam" id="PF00156"/>
    </source>
</evidence>
<dbReference type="Gene3D" id="3.30.1310.20">
    <property type="entry name" value="PRTase-like"/>
    <property type="match status" value="1"/>
</dbReference>
<sequence length="219" mass="24132">MSGRYRDRRSAGRELARELLAYAGRPDLLVLALPRGGVPVGFEIARALGVPLDVMLVRKLGVPGFDELAMGAIASGGVRFLNEGVIREHRVPREAIDHVTAREWRELQRRERRYRGSRQEPSLTGRTVMLVDDGLATGATMRTAIAAVRARAADRVTMALPVAPRDSFDALAGLVDDAVCPMFPEPFDAVGRWYDDFTSTSDEEVCALLEEIRDDQPAD</sequence>
<proteinExistence type="predicted"/>
<dbReference type="SUPFAM" id="SSF53271">
    <property type="entry name" value="PRTase-like"/>
    <property type="match status" value="1"/>
</dbReference>
<dbReference type="Pfam" id="PF00156">
    <property type="entry name" value="Pribosyltran"/>
    <property type="match status" value="1"/>
</dbReference>